<dbReference type="Ensembl" id="ENSCCNT00000014635.1">
    <property type="protein sequence ID" value="ENSCCNP00000011186.1"/>
    <property type="gene ID" value="ENSCCNG00000011583.1"/>
</dbReference>
<organism evidence="2">
    <name type="scientific">Castor canadensis</name>
    <name type="common">American beaver</name>
    <dbReference type="NCBI Taxonomy" id="51338"/>
    <lineage>
        <taxon>Eukaryota</taxon>
        <taxon>Metazoa</taxon>
        <taxon>Chordata</taxon>
        <taxon>Craniata</taxon>
        <taxon>Vertebrata</taxon>
        <taxon>Euteleostomi</taxon>
        <taxon>Mammalia</taxon>
        <taxon>Eutheria</taxon>
        <taxon>Euarchontoglires</taxon>
        <taxon>Glires</taxon>
        <taxon>Rodentia</taxon>
        <taxon>Castorimorpha</taxon>
        <taxon>Castoridae</taxon>
        <taxon>Castor</taxon>
    </lineage>
</organism>
<accession>A0A8C0WGN8</accession>
<evidence type="ECO:0000256" key="1">
    <source>
        <dbReference type="SAM" id="SignalP"/>
    </source>
</evidence>
<proteinExistence type="predicted"/>
<protein>
    <submittedName>
        <fullName evidence="2">Uncharacterized protein</fullName>
    </submittedName>
</protein>
<sequence length="211" mass="24090">MVRNMLFLPGSSCVALLLQLCLVSSYPSMAGAQFSFEYCPQSQETTQESIMPCFGSLACHPTPTLSLCYLSCFSSFKVQLLAPPYSPRQVQCSILPPRSVLDYIYCLLLFSLYYTASPNPYLLNQMSLEIKLKMLSKYSFRFLPFSSYHKNQKYVPLMHSSSKYGSTSYGEQFRDENPRKWICDKDFQTVLPSFDLFSKFGKLYSKAGQIV</sequence>
<feature type="signal peptide" evidence="1">
    <location>
        <begin position="1"/>
        <end position="32"/>
    </location>
</feature>
<reference evidence="2" key="1">
    <citation type="submission" date="2023-09" db="UniProtKB">
        <authorList>
            <consortium name="Ensembl"/>
        </authorList>
    </citation>
    <scope>IDENTIFICATION</scope>
</reference>
<name>A0A8C0WGN8_CASCN</name>
<evidence type="ECO:0000313" key="2">
    <source>
        <dbReference type="Ensembl" id="ENSCCNP00000011186.1"/>
    </source>
</evidence>
<feature type="chain" id="PRO_5034158466" evidence="1">
    <location>
        <begin position="33"/>
        <end position="211"/>
    </location>
</feature>
<keyword evidence="1" id="KW-0732">Signal</keyword>
<dbReference type="AlphaFoldDB" id="A0A8C0WGN8"/>